<reference evidence="1 2" key="1">
    <citation type="submission" date="2024-02" db="EMBL/GenBank/DDBJ databases">
        <title>First report Erwinia aphidicola in onion in Chile.</title>
        <authorList>
            <person name="Valenzuela M."/>
            <person name="Pena M."/>
            <person name="Dutta B."/>
        </authorList>
    </citation>
    <scope>NUCLEOTIDE SEQUENCE [LARGE SCALE GENOMIC DNA]</scope>
    <source>
        <strain evidence="1 2">QCJ3A</strain>
    </source>
</reference>
<gene>
    <name evidence="1" type="ORF">V8N49_17270</name>
</gene>
<proteinExistence type="predicted"/>
<dbReference type="InterPro" id="IPR032710">
    <property type="entry name" value="NTF2-like_dom_sf"/>
</dbReference>
<accession>A0ABU8DIS0</accession>
<dbReference type="Proteomes" id="UP001306592">
    <property type="component" value="Unassembled WGS sequence"/>
</dbReference>
<keyword evidence="2" id="KW-1185">Reference proteome</keyword>
<evidence type="ECO:0000313" key="2">
    <source>
        <dbReference type="Proteomes" id="UP001306592"/>
    </source>
</evidence>
<protein>
    <submittedName>
        <fullName evidence="1">DUF4440 domain-containing protein</fullName>
    </submittedName>
</protein>
<dbReference type="InterPro" id="IPR016918">
    <property type="entry name" value="UCP029394"/>
</dbReference>
<dbReference type="PIRSF" id="PIRSF029394">
    <property type="entry name" value="UCP029394"/>
    <property type="match status" value="1"/>
</dbReference>
<comment type="caution">
    <text evidence="1">The sequence shown here is derived from an EMBL/GenBank/DDBJ whole genome shotgun (WGS) entry which is preliminary data.</text>
</comment>
<dbReference type="RefSeq" id="WP_048917940.1">
    <property type="nucleotide sequence ID" value="NZ_JBANEI010000013.1"/>
</dbReference>
<evidence type="ECO:0000313" key="1">
    <source>
        <dbReference type="EMBL" id="MEI2683402.1"/>
    </source>
</evidence>
<organism evidence="1 2">
    <name type="scientific">Erwinia aphidicola</name>
    <dbReference type="NCBI Taxonomy" id="68334"/>
    <lineage>
        <taxon>Bacteria</taxon>
        <taxon>Pseudomonadati</taxon>
        <taxon>Pseudomonadota</taxon>
        <taxon>Gammaproteobacteria</taxon>
        <taxon>Enterobacterales</taxon>
        <taxon>Erwiniaceae</taxon>
        <taxon>Erwinia</taxon>
    </lineage>
</organism>
<dbReference type="SUPFAM" id="SSF54427">
    <property type="entry name" value="NTF2-like"/>
    <property type="match status" value="1"/>
</dbReference>
<dbReference type="Gene3D" id="3.10.450.50">
    <property type="match status" value="1"/>
</dbReference>
<sequence length="125" mass="14366">MNIYINEVLAAHVAIENWLSKGEGELELLLERFSPHYSMITLSGARLDREALSHFFLQQRASRPGLKIVVDQFSVLHEGNDGAVLLYQETQTQSDKEMTIRWSTAVLNLKQEKPVWLHLHETLQP</sequence>
<name>A0ABU8DIS0_ERWAP</name>
<dbReference type="EMBL" id="JBANEI010000013">
    <property type="protein sequence ID" value="MEI2683402.1"/>
    <property type="molecule type" value="Genomic_DNA"/>
</dbReference>
<dbReference type="GeneID" id="89474678"/>